<protein>
    <submittedName>
        <fullName evidence="1">Vanillic acid non-oxidative decarboxylation protein</fullName>
    </submittedName>
</protein>
<name>A0ABS7MKV0_9ACTN</name>
<keyword evidence="2" id="KW-1185">Reference proteome</keyword>
<dbReference type="NCBIfam" id="NF041205">
    <property type="entry name" value="VdcD"/>
    <property type="match status" value="1"/>
</dbReference>
<organism evidence="1 2">
    <name type="scientific">Collinsella ureilytica</name>
    <dbReference type="NCBI Taxonomy" id="2869515"/>
    <lineage>
        <taxon>Bacteria</taxon>
        <taxon>Bacillati</taxon>
        <taxon>Actinomycetota</taxon>
        <taxon>Coriobacteriia</taxon>
        <taxon>Coriobacteriales</taxon>
        <taxon>Coriobacteriaceae</taxon>
        <taxon>Collinsella</taxon>
    </lineage>
</organism>
<dbReference type="InterPro" id="IPR047707">
    <property type="entry name" value="VdcD-like"/>
</dbReference>
<sequence>MNCPRCDHDAIETIATSPVKGAWEVYQCETCFYSWRSTETPHVDDVFKLNDEKIANLQVIPAVPPLEA</sequence>
<comment type="caution">
    <text evidence="1">The sequence shown here is derived from an EMBL/GenBank/DDBJ whole genome shotgun (WGS) entry which is preliminary data.</text>
</comment>
<dbReference type="Proteomes" id="UP000700908">
    <property type="component" value="Unassembled WGS sequence"/>
</dbReference>
<dbReference type="Pfam" id="PF26358">
    <property type="entry name" value="EcdD_BsdD_detox"/>
    <property type="match status" value="1"/>
</dbReference>
<evidence type="ECO:0000313" key="1">
    <source>
        <dbReference type="EMBL" id="MBY4797725.1"/>
    </source>
</evidence>
<gene>
    <name evidence="1" type="ORF">K6V98_05060</name>
</gene>
<evidence type="ECO:0000313" key="2">
    <source>
        <dbReference type="Proteomes" id="UP000700908"/>
    </source>
</evidence>
<dbReference type="EMBL" id="JAIMFO010000006">
    <property type="protein sequence ID" value="MBY4797725.1"/>
    <property type="molecule type" value="Genomic_DNA"/>
</dbReference>
<proteinExistence type="predicted"/>
<accession>A0ABS7MKV0</accession>
<reference evidence="1 2" key="1">
    <citation type="submission" date="2021-08" db="EMBL/GenBank/DDBJ databases">
        <title>Collinsella faecalis sp. nov. isolated from swine faeces.</title>
        <authorList>
            <person name="Oh B.S."/>
            <person name="Lee J.H."/>
        </authorList>
    </citation>
    <scope>NUCLEOTIDE SEQUENCE [LARGE SCALE GENOMIC DNA]</scope>
    <source>
        <strain evidence="1 2">AGMB00827</strain>
    </source>
</reference>
<dbReference type="RefSeq" id="WP_222199441.1">
    <property type="nucleotide sequence ID" value="NZ_JAIMFO010000006.1"/>
</dbReference>